<evidence type="ECO:0000313" key="4">
    <source>
        <dbReference type="Proteomes" id="UP000053240"/>
    </source>
</evidence>
<dbReference type="Proteomes" id="UP000053240">
    <property type="component" value="Unassembled WGS sequence"/>
</dbReference>
<keyword evidence="4" id="KW-1185">Reference proteome</keyword>
<protein>
    <submittedName>
        <fullName evidence="3">Uncharacterized protein</fullName>
    </submittedName>
</protein>
<feature type="compositionally biased region" description="Acidic residues" evidence="1">
    <location>
        <begin position="100"/>
        <end position="114"/>
    </location>
</feature>
<name>A0A194QK28_PAPMA</name>
<organism evidence="3 4">
    <name type="scientific">Papilio machaon</name>
    <name type="common">Old World swallowtail butterfly</name>
    <dbReference type="NCBI Taxonomy" id="76193"/>
    <lineage>
        <taxon>Eukaryota</taxon>
        <taxon>Metazoa</taxon>
        <taxon>Ecdysozoa</taxon>
        <taxon>Arthropoda</taxon>
        <taxon>Hexapoda</taxon>
        <taxon>Insecta</taxon>
        <taxon>Pterygota</taxon>
        <taxon>Neoptera</taxon>
        <taxon>Endopterygota</taxon>
        <taxon>Lepidoptera</taxon>
        <taxon>Glossata</taxon>
        <taxon>Ditrysia</taxon>
        <taxon>Papilionoidea</taxon>
        <taxon>Papilionidae</taxon>
        <taxon>Papilioninae</taxon>
        <taxon>Papilio</taxon>
    </lineage>
</organism>
<gene>
    <name evidence="3" type="ORF">RR48_14370</name>
</gene>
<feature type="signal peptide" evidence="2">
    <location>
        <begin position="1"/>
        <end position="24"/>
    </location>
</feature>
<dbReference type="InParanoid" id="A0A194QK28"/>
<keyword evidence="2" id="KW-0732">Signal</keyword>
<dbReference type="AlphaFoldDB" id="A0A194QK28"/>
<feature type="region of interest" description="Disordered" evidence="1">
    <location>
        <begin position="100"/>
        <end position="129"/>
    </location>
</feature>
<dbReference type="PROSITE" id="PS51257">
    <property type="entry name" value="PROKAR_LIPOPROTEIN"/>
    <property type="match status" value="1"/>
</dbReference>
<evidence type="ECO:0000256" key="1">
    <source>
        <dbReference type="SAM" id="MobiDB-lite"/>
    </source>
</evidence>
<reference evidence="3 4" key="1">
    <citation type="journal article" date="2015" name="Nat. Commun.">
        <title>Outbred genome sequencing and CRISPR/Cas9 gene editing in butterflies.</title>
        <authorList>
            <person name="Li X."/>
            <person name="Fan D."/>
            <person name="Zhang W."/>
            <person name="Liu G."/>
            <person name="Zhang L."/>
            <person name="Zhao L."/>
            <person name="Fang X."/>
            <person name="Chen L."/>
            <person name="Dong Y."/>
            <person name="Chen Y."/>
            <person name="Ding Y."/>
            <person name="Zhao R."/>
            <person name="Feng M."/>
            <person name="Zhu Y."/>
            <person name="Feng Y."/>
            <person name="Jiang X."/>
            <person name="Zhu D."/>
            <person name="Xiang H."/>
            <person name="Feng X."/>
            <person name="Li S."/>
            <person name="Wang J."/>
            <person name="Zhang G."/>
            <person name="Kronforst M.R."/>
            <person name="Wang W."/>
        </authorList>
    </citation>
    <scope>NUCLEOTIDE SEQUENCE [LARGE SCALE GENOMIC DNA]</scope>
    <source>
        <strain evidence="3">Ya'a_city_454_Pm</strain>
        <tissue evidence="3">Whole body</tissue>
    </source>
</reference>
<feature type="chain" id="PRO_5008264411" evidence="2">
    <location>
        <begin position="25"/>
        <end position="170"/>
    </location>
</feature>
<accession>A0A194QK28</accession>
<proteinExistence type="predicted"/>
<dbReference type="EMBL" id="KQ461198">
    <property type="protein sequence ID" value="KPJ05928.1"/>
    <property type="molecule type" value="Genomic_DNA"/>
</dbReference>
<dbReference type="STRING" id="76193.A0A194QK28"/>
<evidence type="ECO:0000256" key="2">
    <source>
        <dbReference type="SAM" id="SignalP"/>
    </source>
</evidence>
<sequence length="170" mass="19288">MRGAWAIAAAAVLALAACERRTDTDFEFEDAPDVQTVRSRRPRRYIYDPQSPLCHELVCKKREVCLLRDAFTAQCASKKDVLRRGDTIVAARRERIDGEDDVFYEEEAGPEPEGEPSHVSRRPDRPPERCESQDAFVELLQKLVLCKCSKRVVKARAESSIPSAITIRQQ</sequence>
<evidence type="ECO:0000313" key="3">
    <source>
        <dbReference type="EMBL" id="KPJ05928.1"/>
    </source>
</evidence>
<feature type="compositionally biased region" description="Basic and acidic residues" evidence="1">
    <location>
        <begin position="115"/>
        <end position="129"/>
    </location>
</feature>